<feature type="compositionally biased region" description="Basic and acidic residues" evidence="1">
    <location>
        <begin position="205"/>
        <end position="215"/>
    </location>
</feature>
<evidence type="ECO:0000313" key="3">
    <source>
        <dbReference type="Proteomes" id="UP000252139"/>
    </source>
</evidence>
<feature type="non-terminal residue" evidence="2">
    <location>
        <position position="1"/>
    </location>
</feature>
<feature type="region of interest" description="Disordered" evidence="1">
    <location>
        <begin position="285"/>
        <end position="343"/>
    </location>
</feature>
<reference evidence="2 3" key="1">
    <citation type="journal article" date="2018" name="G3 (Bethesda)">
        <title>Phylogenetic and Phylogenomic Definition of Rhizopus Species.</title>
        <authorList>
            <person name="Gryganskyi A.P."/>
            <person name="Golan J."/>
            <person name="Dolatabadi S."/>
            <person name="Mondo S."/>
            <person name="Robb S."/>
            <person name="Idnurm A."/>
            <person name="Muszewska A."/>
            <person name="Steczkiewicz K."/>
            <person name="Masonjones S."/>
            <person name="Liao H.L."/>
            <person name="Gajdeczka M.T."/>
            <person name="Anike F."/>
            <person name="Vuek A."/>
            <person name="Anishchenko I.M."/>
            <person name="Voigt K."/>
            <person name="de Hoog G.S."/>
            <person name="Smith M.E."/>
            <person name="Heitman J."/>
            <person name="Vilgalys R."/>
            <person name="Stajich J.E."/>
        </authorList>
    </citation>
    <scope>NUCLEOTIDE SEQUENCE [LARGE SCALE GENOMIC DNA]</scope>
    <source>
        <strain evidence="2 3">CBS 357.93</strain>
    </source>
</reference>
<evidence type="ECO:0000256" key="1">
    <source>
        <dbReference type="SAM" id="MobiDB-lite"/>
    </source>
</evidence>
<protein>
    <submittedName>
        <fullName evidence="2">Uncharacterized protein</fullName>
    </submittedName>
</protein>
<gene>
    <name evidence="2" type="ORF">CU097_011015</name>
</gene>
<feature type="region of interest" description="Disordered" evidence="1">
    <location>
        <begin position="178"/>
        <end position="228"/>
    </location>
</feature>
<feature type="region of interest" description="Disordered" evidence="1">
    <location>
        <begin position="1"/>
        <end position="87"/>
    </location>
</feature>
<dbReference type="EMBL" id="PJQL01001143">
    <property type="protein sequence ID" value="RCH90300.1"/>
    <property type="molecule type" value="Genomic_DNA"/>
</dbReference>
<dbReference type="AlphaFoldDB" id="A0A367JK27"/>
<accession>A0A367JK27</accession>
<comment type="caution">
    <text evidence="2">The sequence shown here is derived from an EMBL/GenBank/DDBJ whole genome shotgun (WGS) entry which is preliminary data.</text>
</comment>
<proteinExistence type="predicted"/>
<name>A0A367JK27_RHIAZ</name>
<feature type="compositionally biased region" description="Pro residues" evidence="1">
    <location>
        <begin position="216"/>
        <end position="225"/>
    </location>
</feature>
<organism evidence="2 3">
    <name type="scientific">Rhizopus azygosporus</name>
    <name type="common">Rhizopus microsporus var. azygosporus</name>
    <dbReference type="NCBI Taxonomy" id="86630"/>
    <lineage>
        <taxon>Eukaryota</taxon>
        <taxon>Fungi</taxon>
        <taxon>Fungi incertae sedis</taxon>
        <taxon>Mucoromycota</taxon>
        <taxon>Mucoromycotina</taxon>
        <taxon>Mucoromycetes</taxon>
        <taxon>Mucorales</taxon>
        <taxon>Mucorineae</taxon>
        <taxon>Rhizopodaceae</taxon>
        <taxon>Rhizopus</taxon>
    </lineage>
</organism>
<feature type="region of interest" description="Disordered" evidence="1">
    <location>
        <begin position="249"/>
        <end position="270"/>
    </location>
</feature>
<dbReference type="Proteomes" id="UP000252139">
    <property type="component" value="Unassembled WGS sequence"/>
</dbReference>
<feature type="compositionally biased region" description="Polar residues" evidence="1">
    <location>
        <begin position="19"/>
        <end position="28"/>
    </location>
</feature>
<keyword evidence="3" id="KW-1185">Reference proteome</keyword>
<sequence>EKTIFGPSYPPHYYPPTSEAYTSRQTSDLPRKRSLDQSCSNNKENVPKKQKLIYSSSSAPIKKRPFEKEEDQQDTKPSSSKKQKIIGDFFSRLAQPSTIVSASKIATAPNMKQQAKPINMNMKAALKKAAINKINFSATMSDMTNSRKPSAKPAGFVYRIVRWPIITEDLVNAEFNTTVEEPQESPPADQKQPPKQEPTQSTGRVSDDRIKKDDIPCPPYMPFTPPHQIMPDCPFNRYRTRKVSPSFTEELTEIESPTNDEKQESSSLSRVPLFLQKDLFIEESSAAQPSKDASPGTDQPHKVQTMASSHSGKPGKRTKHQVEQLDKHTKRQVGQPVKHTKYHNGTTGAAVQHYEDSLSRVNLQLRRRRLSIDFSEASGGPPTCGLQASSGKSRASSIVRRLLKNRAYTTGAACVLSKFKKLTKRLKDQKTKRRVEE</sequence>
<evidence type="ECO:0000313" key="2">
    <source>
        <dbReference type="EMBL" id="RCH90300.1"/>
    </source>
</evidence>